<comment type="catalytic activity">
    <reaction evidence="8">
        <text>L-seryl-[protein] + ATP = O-phospho-L-seryl-[protein] + ADP + H(+)</text>
        <dbReference type="Rhea" id="RHEA:17989"/>
        <dbReference type="Rhea" id="RHEA-COMP:9863"/>
        <dbReference type="Rhea" id="RHEA-COMP:11604"/>
        <dbReference type="ChEBI" id="CHEBI:15378"/>
        <dbReference type="ChEBI" id="CHEBI:29999"/>
        <dbReference type="ChEBI" id="CHEBI:30616"/>
        <dbReference type="ChEBI" id="CHEBI:83421"/>
        <dbReference type="ChEBI" id="CHEBI:456216"/>
        <dbReference type="EC" id="2.7.11.11"/>
    </reaction>
</comment>
<evidence type="ECO:0000256" key="3">
    <source>
        <dbReference type="ARBA" id="ARBA00022679"/>
    </source>
</evidence>
<comment type="catalytic activity">
    <reaction evidence="7">
        <text>L-threonyl-[protein] + ATP = O-phospho-L-threonyl-[protein] + ADP + H(+)</text>
        <dbReference type="Rhea" id="RHEA:46608"/>
        <dbReference type="Rhea" id="RHEA-COMP:11060"/>
        <dbReference type="Rhea" id="RHEA-COMP:11605"/>
        <dbReference type="ChEBI" id="CHEBI:15378"/>
        <dbReference type="ChEBI" id="CHEBI:30013"/>
        <dbReference type="ChEBI" id="CHEBI:30616"/>
        <dbReference type="ChEBI" id="CHEBI:61977"/>
        <dbReference type="ChEBI" id="CHEBI:456216"/>
        <dbReference type="EC" id="2.7.11.11"/>
    </reaction>
</comment>
<dbReference type="FunFam" id="3.30.200.20:FF:000005">
    <property type="entry name" value="cAMP-dependent protein kinase catalytic subunit"/>
    <property type="match status" value="1"/>
</dbReference>
<keyword evidence="2" id="KW-0723">Serine/threonine-protein kinase</keyword>
<feature type="compositionally biased region" description="Polar residues" evidence="10">
    <location>
        <begin position="18"/>
        <end position="38"/>
    </location>
</feature>
<feature type="compositionally biased region" description="Polar residues" evidence="10">
    <location>
        <begin position="74"/>
        <end position="88"/>
    </location>
</feature>
<protein>
    <recommendedName>
        <fullName evidence="1">cAMP-dependent protein kinase</fullName>
        <ecNumber evidence="1">2.7.11.11</ecNumber>
    </recommendedName>
</protein>
<dbReference type="InterPro" id="IPR000961">
    <property type="entry name" value="AGC-kinase_C"/>
</dbReference>
<dbReference type="OrthoDB" id="2239507at2759"/>
<feature type="compositionally biased region" description="Polar residues" evidence="10">
    <location>
        <begin position="46"/>
        <end position="64"/>
    </location>
</feature>
<evidence type="ECO:0000256" key="7">
    <source>
        <dbReference type="ARBA" id="ARBA00047292"/>
    </source>
</evidence>
<evidence type="ECO:0000256" key="5">
    <source>
        <dbReference type="ARBA" id="ARBA00022777"/>
    </source>
</evidence>
<dbReference type="GO" id="GO:0005952">
    <property type="term" value="C:cAMP-dependent protein kinase complex"/>
    <property type="evidence" value="ECO:0007669"/>
    <property type="project" value="TreeGrafter"/>
</dbReference>
<dbReference type="Gene3D" id="1.10.510.10">
    <property type="entry name" value="Transferase(Phosphotransferase) domain 1"/>
    <property type="match status" value="1"/>
</dbReference>
<dbReference type="PROSITE" id="PS50011">
    <property type="entry name" value="PROTEIN_KINASE_DOM"/>
    <property type="match status" value="1"/>
</dbReference>
<accession>A0A077X253</accession>
<feature type="compositionally biased region" description="Polar residues" evidence="10">
    <location>
        <begin position="164"/>
        <end position="175"/>
    </location>
</feature>
<dbReference type="AlphaFoldDB" id="A0A077X253"/>
<dbReference type="PROSITE" id="PS00108">
    <property type="entry name" value="PROTEIN_KINASE_ST"/>
    <property type="match status" value="1"/>
</dbReference>
<evidence type="ECO:0000256" key="4">
    <source>
        <dbReference type="ARBA" id="ARBA00022741"/>
    </source>
</evidence>
<evidence type="ECO:0000256" key="6">
    <source>
        <dbReference type="ARBA" id="ARBA00022840"/>
    </source>
</evidence>
<evidence type="ECO:0000256" key="1">
    <source>
        <dbReference type="ARBA" id="ARBA00012444"/>
    </source>
</evidence>
<evidence type="ECO:0000256" key="10">
    <source>
        <dbReference type="SAM" id="MobiDB-lite"/>
    </source>
</evidence>
<dbReference type="CDD" id="cd05580">
    <property type="entry name" value="STKc_PKA_like"/>
    <property type="match status" value="1"/>
</dbReference>
<feature type="binding site" evidence="9">
    <location>
        <position position="232"/>
    </location>
    <ligand>
        <name>ATP</name>
        <dbReference type="ChEBI" id="CHEBI:30616"/>
    </ligand>
</feature>
<dbReference type="GO" id="GO:0005634">
    <property type="term" value="C:nucleus"/>
    <property type="evidence" value="ECO:0007669"/>
    <property type="project" value="TreeGrafter"/>
</dbReference>
<dbReference type="InterPro" id="IPR008271">
    <property type="entry name" value="Ser/Thr_kinase_AS"/>
</dbReference>
<reference evidence="13" key="1">
    <citation type="journal article" date="2014" name="Genome Announc.">
        <title>De novo whole-genome sequence and genome annotation of Lichtheimia ramosa.</title>
        <authorList>
            <person name="Linde J."/>
            <person name="Schwartze V."/>
            <person name="Binder U."/>
            <person name="Lass-Florl C."/>
            <person name="Voigt K."/>
            <person name="Horn F."/>
        </authorList>
    </citation>
    <scope>NUCLEOTIDE SEQUENCE</scope>
    <source>
        <strain evidence="13">JMRC FSU:6197</strain>
    </source>
</reference>
<dbReference type="FunFam" id="1.10.510.10:FF:000005">
    <property type="entry name" value="cAMP-dependent protein kinase catalytic subunit alpha"/>
    <property type="match status" value="1"/>
</dbReference>
<dbReference type="InterPro" id="IPR011009">
    <property type="entry name" value="Kinase-like_dom_sf"/>
</dbReference>
<feature type="compositionally biased region" description="Basic and acidic residues" evidence="10">
    <location>
        <begin position="103"/>
        <end position="123"/>
    </location>
</feature>
<dbReference type="GO" id="GO:0005524">
    <property type="term" value="F:ATP binding"/>
    <property type="evidence" value="ECO:0007669"/>
    <property type="project" value="UniProtKB-UniRule"/>
</dbReference>
<name>A0A077X253_9FUNG</name>
<evidence type="ECO:0000256" key="9">
    <source>
        <dbReference type="PROSITE-ProRule" id="PRU10141"/>
    </source>
</evidence>
<evidence type="ECO:0000256" key="2">
    <source>
        <dbReference type="ARBA" id="ARBA00022527"/>
    </source>
</evidence>
<dbReference type="GO" id="GO:0004691">
    <property type="term" value="F:cAMP-dependent protein kinase activity"/>
    <property type="evidence" value="ECO:0007669"/>
    <property type="project" value="UniProtKB-EC"/>
</dbReference>
<dbReference type="EC" id="2.7.11.11" evidence="1"/>
<keyword evidence="4 9" id="KW-0547">Nucleotide-binding</keyword>
<dbReference type="PANTHER" id="PTHR24353">
    <property type="entry name" value="CYCLIC NUCLEOTIDE-DEPENDENT PROTEIN KINASE"/>
    <property type="match status" value="1"/>
</dbReference>
<evidence type="ECO:0000256" key="8">
    <source>
        <dbReference type="ARBA" id="ARBA00047454"/>
    </source>
</evidence>
<dbReference type="Pfam" id="PF00069">
    <property type="entry name" value="Pkinase"/>
    <property type="match status" value="1"/>
</dbReference>
<evidence type="ECO:0000313" key="13">
    <source>
        <dbReference type="EMBL" id="CDS13645.1"/>
    </source>
</evidence>
<feature type="compositionally biased region" description="Basic and acidic residues" evidence="10">
    <location>
        <begin position="150"/>
        <end position="163"/>
    </location>
</feature>
<dbReference type="EMBL" id="LK023379">
    <property type="protein sequence ID" value="CDS13645.1"/>
    <property type="molecule type" value="Genomic_DNA"/>
</dbReference>
<proteinExistence type="predicted"/>
<dbReference type="SUPFAM" id="SSF56112">
    <property type="entry name" value="Protein kinase-like (PK-like)"/>
    <property type="match status" value="1"/>
</dbReference>
<feature type="domain" description="AGC-kinase C-terminal" evidence="12">
    <location>
        <begin position="458"/>
        <end position="514"/>
    </location>
</feature>
<sequence length="514" mass="58485">MLGSAGQEQPSKKRKQSHCNSNDSSVIHSCSSTVQEPSTPAPTPTKELSNTLAHTNIVNNSSDIQRQQHQQQHSVNNSDTTLPSNGLTTPPAHQDMNQSSCDEDTRMSVDNADHLNERIKKEPVSSSEEESLLRGNMKKRRGSNLADPPDVVKAKQAKEEPSKSGEQQQRSSLRSVPSYVSMYNDRSIIQQRQNRPKLKLADFHIRRTLGTGSFGRVHLVQSCVNARYYAIKVLKKSEVVRLKQVAHSNNEKHILESVAHPFLVNMWGTFQDDVNLYMVMDYVPGGELFSILRRSQRFPDHVAKFYAAEVVLAIEYLHSKDVIYRDLKPENLLLDAQGHIKITDFGFAKHVPDITWTLCGTPDYLAPEIIQSKGYGKAADWWSLGVLIFEMLAGYPPFYDDDHLKLYEKILQGKIRWPQHFDSVAKDLLKRLLTADLSKRFGNLKGGANDIKHHEWFANVDFNRLLTRQIRAPYIPHIRGDGDASHFDRYPETQEQYGVITNTSDPYRHLFPDF</sequence>
<dbReference type="PROSITE" id="PS00107">
    <property type="entry name" value="PROTEIN_KINASE_ATP"/>
    <property type="match status" value="1"/>
</dbReference>
<organism evidence="13">
    <name type="scientific">Lichtheimia ramosa</name>
    <dbReference type="NCBI Taxonomy" id="688394"/>
    <lineage>
        <taxon>Eukaryota</taxon>
        <taxon>Fungi</taxon>
        <taxon>Fungi incertae sedis</taxon>
        <taxon>Mucoromycota</taxon>
        <taxon>Mucoromycotina</taxon>
        <taxon>Mucoromycetes</taxon>
        <taxon>Mucorales</taxon>
        <taxon>Lichtheimiaceae</taxon>
        <taxon>Lichtheimia</taxon>
    </lineage>
</organism>
<keyword evidence="5 13" id="KW-0418">Kinase</keyword>
<keyword evidence="6 9" id="KW-0067">ATP-binding</keyword>
<feature type="domain" description="Protein kinase" evidence="11">
    <location>
        <begin position="203"/>
        <end position="457"/>
    </location>
</feature>
<feature type="region of interest" description="Disordered" evidence="10">
    <location>
        <begin position="1"/>
        <end position="176"/>
    </location>
</feature>
<dbReference type="SMART" id="SM00133">
    <property type="entry name" value="S_TK_X"/>
    <property type="match status" value="1"/>
</dbReference>
<keyword evidence="3" id="KW-0808">Transferase</keyword>
<evidence type="ECO:0000259" key="12">
    <source>
        <dbReference type="PROSITE" id="PS51285"/>
    </source>
</evidence>
<dbReference type="InterPro" id="IPR017441">
    <property type="entry name" value="Protein_kinase_ATP_BS"/>
</dbReference>
<dbReference type="InterPro" id="IPR000719">
    <property type="entry name" value="Prot_kinase_dom"/>
</dbReference>
<dbReference type="PANTHER" id="PTHR24353:SF153">
    <property type="entry name" value="CAMP-DEPENDENT PROTEIN KINASE CATALYTIC SUBUNIT 1"/>
    <property type="match status" value="1"/>
</dbReference>
<dbReference type="SMART" id="SM00220">
    <property type="entry name" value="S_TKc"/>
    <property type="match status" value="1"/>
</dbReference>
<dbReference type="PROSITE" id="PS51285">
    <property type="entry name" value="AGC_KINASE_CTER"/>
    <property type="match status" value="1"/>
</dbReference>
<gene>
    <name evidence="13" type="ORF">LRAMOSA05821</name>
</gene>
<evidence type="ECO:0000259" key="11">
    <source>
        <dbReference type="PROSITE" id="PS50011"/>
    </source>
</evidence>
<dbReference type="GO" id="GO:0005829">
    <property type="term" value="C:cytosol"/>
    <property type="evidence" value="ECO:0007669"/>
    <property type="project" value="TreeGrafter"/>
</dbReference>
<dbReference type="Gene3D" id="3.30.200.20">
    <property type="entry name" value="Phosphorylase Kinase, domain 1"/>
    <property type="match status" value="1"/>
</dbReference>